<protein>
    <submittedName>
        <fullName evidence="4">PH domain protein</fullName>
    </submittedName>
</protein>
<dbReference type="InParanoid" id="I7MAI0"/>
<dbReference type="Proteomes" id="UP000009168">
    <property type="component" value="Unassembled WGS sequence"/>
</dbReference>
<feature type="coiled-coil region" evidence="1">
    <location>
        <begin position="132"/>
        <end position="162"/>
    </location>
</feature>
<dbReference type="OrthoDB" id="2344588at2759"/>
<dbReference type="InterPro" id="IPR001849">
    <property type="entry name" value="PH_domain"/>
</dbReference>
<feature type="compositionally biased region" description="Basic and acidic residues" evidence="2">
    <location>
        <begin position="354"/>
        <end position="363"/>
    </location>
</feature>
<dbReference type="PROSITE" id="PS50003">
    <property type="entry name" value="PH_DOMAIN"/>
    <property type="match status" value="2"/>
</dbReference>
<dbReference type="RefSeq" id="XP_001024881.1">
    <property type="nucleotide sequence ID" value="XM_001024881.1"/>
</dbReference>
<keyword evidence="1" id="KW-0175">Coiled coil</keyword>
<dbReference type="SMART" id="SM00233">
    <property type="entry name" value="PH"/>
    <property type="match status" value="3"/>
</dbReference>
<evidence type="ECO:0000256" key="1">
    <source>
        <dbReference type="SAM" id="Coils"/>
    </source>
</evidence>
<feature type="region of interest" description="Disordered" evidence="2">
    <location>
        <begin position="519"/>
        <end position="546"/>
    </location>
</feature>
<feature type="domain" description="PH" evidence="3">
    <location>
        <begin position="10"/>
        <end position="109"/>
    </location>
</feature>
<name>I7MAI0_TETTS</name>
<gene>
    <name evidence="4" type="ORF">TTHERM_00241550</name>
</gene>
<dbReference type="OMA" id="WILAIQC"/>
<dbReference type="SUPFAM" id="SSF50729">
    <property type="entry name" value="PH domain-like"/>
    <property type="match status" value="3"/>
</dbReference>
<evidence type="ECO:0000256" key="2">
    <source>
        <dbReference type="SAM" id="MobiDB-lite"/>
    </source>
</evidence>
<dbReference type="GeneID" id="7828330"/>
<feature type="compositionally biased region" description="Polar residues" evidence="2">
    <location>
        <begin position="364"/>
        <end position="383"/>
    </location>
</feature>
<dbReference type="Pfam" id="PF00169">
    <property type="entry name" value="PH"/>
    <property type="match status" value="1"/>
</dbReference>
<dbReference type="CDD" id="cd00821">
    <property type="entry name" value="PH"/>
    <property type="match status" value="1"/>
</dbReference>
<reference evidence="5" key="1">
    <citation type="journal article" date="2006" name="PLoS Biol.">
        <title>Macronuclear genome sequence of the ciliate Tetrahymena thermophila, a model eukaryote.</title>
        <authorList>
            <person name="Eisen J.A."/>
            <person name="Coyne R.S."/>
            <person name="Wu M."/>
            <person name="Wu D."/>
            <person name="Thiagarajan M."/>
            <person name="Wortman J.R."/>
            <person name="Badger J.H."/>
            <person name="Ren Q."/>
            <person name="Amedeo P."/>
            <person name="Jones K.M."/>
            <person name="Tallon L.J."/>
            <person name="Delcher A.L."/>
            <person name="Salzberg S.L."/>
            <person name="Silva J.C."/>
            <person name="Haas B.J."/>
            <person name="Majoros W.H."/>
            <person name="Farzad M."/>
            <person name="Carlton J.M."/>
            <person name="Smith R.K. Jr."/>
            <person name="Garg J."/>
            <person name="Pearlman R.E."/>
            <person name="Karrer K.M."/>
            <person name="Sun L."/>
            <person name="Manning G."/>
            <person name="Elde N.C."/>
            <person name="Turkewitz A.P."/>
            <person name="Asai D.J."/>
            <person name="Wilkes D.E."/>
            <person name="Wang Y."/>
            <person name="Cai H."/>
            <person name="Collins K."/>
            <person name="Stewart B.A."/>
            <person name="Lee S.R."/>
            <person name="Wilamowska K."/>
            <person name="Weinberg Z."/>
            <person name="Ruzzo W.L."/>
            <person name="Wloga D."/>
            <person name="Gaertig J."/>
            <person name="Frankel J."/>
            <person name="Tsao C.-C."/>
            <person name="Gorovsky M.A."/>
            <person name="Keeling P.J."/>
            <person name="Waller R.F."/>
            <person name="Patron N.J."/>
            <person name="Cherry J.M."/>
            <person name="Stover N.A."/>
            <person name="Krieger C.J."/>
            <person name="del Toro C."/>
            <person name="Ryder H.F."/>
            <person name="Williamson S.C."/>
            <person name="Barbeau R.A."/>
            <person name="Hamilton E.P."/>
            <person name="Orias E."/>
        </authorList>
    </citation>
    <scope>NUCLEOTIDE SEQUENCE [LARGE SCALE GENOMIC DNA]</scope>
    <source>
        <strain evidence="5">SB210</strain>
    </source>
</reference>
<feature type="region of interest" description="Disordered" evidence="2">
    <location>
        <begin position="607"/>
        <end position="629"/>
    </location>
</feature>
<organism evidence="4 5">
    <name type="scientific">Tetrahymena thermophila (strain SB210)</name>
    <dbReference type="NCBI Taxonomy" id="312017"/>
    <lineage>
        <taxon>Eukaryota</taxon>
        <taxon>Sar</taxon>
        <taxon>Alveolata</taxon>
        <taxon>Ciliophora</taxon>
        <taxon>Intramacronucleata</taxon>
        <taxon>Oligohymenophorea</taxon>
        <taxon>Hymenostomatida</taxon>
        <taxon>Tetrahymenina</taxon>
        <taxon>Tetrahymenidae</taxon>
        <taxon>Tetrahymena</taxon>
    </lineage>
</organism>
<dbReference type="eggNOG" id="ENOG502ST6D">
    <property type="taxonomic scope" value="Eukaryota"/>
</dbReference>
<proteinExistence type="predicted"/>
<dbReference type="EMBL" id="GG662443">
    <property type="protein sequence ID" value="EAS04636.1"/>
    <property type="molecule type" value="Genomic_DNA"/>
</dbReference>
<dbReference type="HOGENOM" id="CLU_435153_0_0_1"/>
<sequence length="629" mass="73740">MNLQATLQKHKSKEGWLEKKSPRLLVGFQKRYFSIGEVKDQFYLLYDKSLPQKDKIPKGAILISQIDKIVTKDDSKEFSFKFSDRNFILKAPNVQTKKEWIETIEFLKEYLISKGTSSDELGSKKAWRFNKLDADKQRNLRLNQEKKNQDEEEVKKIEVKDEEMQKIKGIRPYFEKYEEEILQNHVVQGFLYKKKEKLHTKIIQPTLRWFFFFSKYNLTENASHTNDFDLDDLPPFINPNVLYYFDSKYDDSKMQGEIHVKNIISIKKIDLKVEDDNILKKGVGFIGNQMVKVINKTAEITFLDKLGAHIHQFEFIFQIVAKKGNKETTHNFYSESLIQIEKWVNSLQKAKDMYHQEQEEIEKQNQTTEGESPNKTSDANQTVGDDEEKQSPSKSIGEEETPVGNTTDETKLSRNQIIFKQSIKIKLNSKLKIGWKDKICIVKRQIIQLFNNEQDVSNGEVDDYIIIKDIEKVAQDEKLTKFRIETKKHEQRRFKLKSEQDCAWWVRVIQQLIADENTPLEELREQPQASAKESKQADNKNVSINDTKNDLDSEIIFDPKNRPKSNGSFQFIDDLRLKAERSSKSESTVERKTSFFQKLFGCCVDPRQDDFDPYENNPGTNKLQKKLIS</sequence>
<evidence type="ECO:0000313" key="4">
    <source>
        <dbReference type="EMBL" id="EAS04636.1"/>
    </source>
</evidence>
<dbReference type="InterPro" id="IPR011993">
    <property type="entry name" value="PH-like_dom_sf"/>
</dbReference>
<evidence type="ECO:0000313" key="5">
    <source>
        <dbReference type="Proteomes" id="UP000009168"/>
    </source>
</evidence>
<dbReference type="AlphaFoldDB" id="I7MAI0"/>
<dbReference type="KEGG" id="tet:TTHERM_00241550"/>
<feature type="domain" description="PH" evidence="3">
    <location>
        <begin position="184"/>
        <end position="352"/>
    </location>
</feature>
<dbReference type="Gene3D" id="2.30.29.30">
    <property type="entry name" value="Pleckstrin-homology domain (PH domain)/Phosphotyrosine-binding domain (PTB)"/>
    <property type="match status" value="3"/>
</dbReference>
<feature type="region of interest" description="Disordered" evidence="2">
    <location>
        <begin position="354"/>
        <end position="409"/>
    </location>
</feature>
<evidence type="ECO:0000259" key="3">
    <source>
        <dbReference type="PROSITE" id="PS50003"/>
    </source>
</evidence>
<keyword evidence="5" id="KW-1185">Reference proteome</keyword>
<accession>I7MAI0</accession>